<dbReference type="PANTHER" id="PTHR46696">
    <property type="entry name" value="P450, PUTATIVE (EUROFUNG)-RELATED"/>
    <property type="match status" value="1"/>
</dbReference>
<dbReference type="GO" id="GO:0016705">
    <property type="term" value="F:oxidoreductase activity, acting on paired donors, with incorporation or reduction of molecular oxygen"/>
    <property type="evidence" value="ECO:0007669"/>
    <property type="project" value="InterPro"/>
</dbReference>
<proteinExistence type="inferred from homology"/>
<evidence type="ECO:0000313" key="2">
    <source>
        <dbReference type="EMBL" id="CUH80592.1"/>
    </source>
</evidence>
<protein>
    <submittedName>
        <fullName evidence="2">Cytochrome P450 116</fullName>
        <ecNumber evidence="2">1.14.-.-</ecNumber>
    </submittedName>
</protein>
<dbReference type="InterPro" id="IPR002397">
    <property type="entry name" value="Cyt_P450_B"/>
</dbReference>
<dbReference type="PRINTS" id="PR00359">
    <property type="entry name" value="BP450"/>
</dbReference>
<dbReference type="STRING" id="441103.TRN7648_03045"/>
<dbReference type="EC" id="1.14.-.-" evidence="2"/>
<dbReference type="GO" id="GO:0020037">
    <property type="term" value="F:heme binding"/>
    <property type="evidence" value="ECO:0007669"/>
    <property type="project" value="InterPro"/>
</dbReference>
<sequence>MNAHDGSLPSKGYDPFDLNKPHARWEEFRKEQPIFFDEPSGYWIVSRYEDCKQIFDDWKTFSSENAQKPMRPMCEAGRQVLKDGGFTAYSGLTARVPPEHTRIRKIAQSCFGPRRFKSIAPMIKQIVSDHLDKLEAAGAQQMPVDFWQVVAYPVPAYVLFTLMGIPDEDVPKIKRYGEARARMTWSDLSDEEQIPVAHDMVAYWKYIHDLLDMRRANPGDDFPSDLLRLQAEGAVLSNDEIAGVLFDAFCRARDNLDLYGQLRAGDDGQPRCVGRRARRFLADPERRRRDAALYAVGCRLAAQGPSRHHRRRRRSAGRR</sequence>
<dbReference type="GO" id="GO:0004497">
    <property type="term" value="F:monooxygenase activity"/>
    <property type="evidence" value="ECO:0007669"/>
    <property type="project" value="InterPro"/>
</dbReference>
<keyword evidence="3" id="KW-1185">Reference proteome</keyword>
<dbReference type="PANTHER" id="PTHR46696:SF6">
    <property type="entry name" value="P450, PUTATIVE (EUROFUNG)-RELATED"/>
    <property type="match status" value="1"/>
</dbReference>
<dbReference type="Gene3D" id="1.10.630.10">
    <property type="entry name" value="Cytochrome P450"/>
    <property type="match status" value="1"/>
</dbReference>
<dbReference type="SUPFAM" id="SSF48264">
    <property type="entry name" value="Cytochrome P450"/>
    <property type="match status" value="1"/>
</dbReference>
<dbReference type="GO" id="GO:0005506">
    <property type="term" value="F:iron ion binding"/>
    <property type="evidence" value="ECO:0007669"/>
    <property type="project" value="InterPro"/>
</dbReference>
<dbReference type="Proteomes" id="UP000054935">
    <property type="component" value="Unassembled WGS sequence"/>
</dbReference>
<name>A0A0P1GXZ2_9RHOB</name>
<dbReference type="AlphaFoldDB" id="A0A0P1GXZ2"/>
<comment type="similarity">
    <text evidence="1">Belongs to the cytochrome P450 family.</text>
</comment>
<dbReference type="EMBL" id="CYSE01000006">
    <property type="protein sequence ID" value="CUH80592.1"/>
    <property type="molecule type" value="Genomic_DNA"/>
</dbReference>
<gene>
    <name evidence="2" type="primary">thcB_1</name>
    <name evidence="2" type="ORF">TRN7648_03045</name>
</gene>
<accession>A0A0P1GXZ2</accession>
<dbReference type="InterPro" id="IPR036396">
    <property type="entry name" value="Cyt_P450_sf"/>
</dbReference>
<evidence type="ECO:0000313" key="3">
    <source>
        <dbReference type="Proteomes" id="UP000054935"/>
    </source>
</evidence>
<evidence type="ECO:0000256" key="1">
    <source>
        <dbReference type="ARBA" id="ARBA00010617"/>
    </source>
</evidence>
<keyword evidence="2" id="KW-0560">Oxidoreductase</keyword>
<reference evidence="2 3" key="1">
    <citation type="submission" date="2015-09" db="EMBL/GenBank/DDBJ databases">
        <authorList>
            <consortium name="Swine Surveillance"/>
        </authorList>
    </citation>
    <scope>NUCLEOTIDE SEQUENCE [LARGE SCALE GENOMIC DNA]</scope>
    <source>
        <strain evidence="2 3">CECT 7648</strain>
    </source>
</reference>
<organism evidence="2 3">
    <name type="scientific">Tropicibacter naphthalenivorans</name>
    <dbReference type="NCBI Taxonomy" id="441103"/>
    <lineage>
        <taxon>Bacteria</taxon>
        <taxon>Pseudomonadati</taxon>
        <taxon>Pseudomonadota</taxon>
        <taxon>Alphaproteobacteria</taxon>
        <taxon>Rhodobacterales</taxon>
        <taxon>Roseobacteraceae</taxon>
        <taxon>Tropicibacter</taxon>
    </lineage>
</organism>